<dbReference type="Proteomes" id="UP000247755">
    <property type="component" value="Unassembled WGS sequence"/>
</dbReference>
<evidence type="ECO:0008006" key="3">
    <source>
        <dbReference type="Google" id="ProtNLM"/>
    </source>
</evidence>
<gene>
    <name evidence="1" type="ORF">NA66_103443</name>
</gene>
<name>A0A318HYM5_BURPY</name>
<evidence type="ECO:0000313" key="1">
    <source>
        <dbReference type="EMBL" id="PXX23559.1"/>
    </source>
</evidence>
<accession>A0A318HYM5</accession>
<evidence type="ECO:0000313" key="2">
    <source>
        <dbReference type="Proteomes" id="UP000247755"/>
    </source>
</evidence>
<dbReference type="EMBL" id="QJJY01000034">
    <property type="protein sequence ID" value="PXX23559.1"/>
    <property type="molecule type" value="Genomic_DNA"/>
</dbReference>
<comment type="caution">
    <text evidence="1">The sequence shown here is derived from an EMBL/GenBank/DDBJ whole genome shotgun (WGS) entry which is preliminary data.</text>
</comment>
<protein>
    <recommendedName>
        <fullName evidence="3">Transposase</fullName>
    </recommendedName>
</protein>
<proteinExistence type="predicted"/>
<reference evidence="1 2" key="1">
    <citation type="submission" date="2018-05" db="EMBL/GenBank/DDBJ databases">
        <title>Comparative genomics of bacterial root endophytes of switchgrass collected from native prairies over two seasons.</title>
        <authorList>
            <person name="Tang Y."/>
        </authorList>
    </citation>
    <scope>NUCLEOTIDE SEQUENCE [LARGE SCALE GENOMIC DNA]</scope>
    <source>
        <strain evidence="1 2">NFIX32</strain>
    </source>
</reference>
<sequence>MTSMILVYRYRVKSLNGLLNKQSRAVNYVWNFCNDTWKHTLKRNRKFRCGRVSPGVGIASL</sequence>
<dbReference type="AlphaFoldDB" id="A0A318HYM5"/>
<organism evidence="1 2">
    <name type="scientific">Burkholderia pyrrocinia</name>
    <name type="common">Pseudomonas pyrrocinia</name>
    <dbReference type="NCBI Taxonomy" id="60550"/>
    <lineage>
        <taxon>Bacteria</taxon>
        <taxon>Pseudomonadati</taxon>
        <taxon>Pseudomonadota</taxon>
        <taxon>Betaproteobacteria</taxon>
        <taxon>Burkholderiales</taxon>
        <taxon>Burkholderiaceae</taxon>
        <taxon>Burkholderia</taxon>
        <taxon>Burkholderia cepacia complex</taxon>
    </lineage>
</organism>